<keyword evidence="2 6" id="KW-0812">Transmembrane</keyword>
<feature type="transmembrane region" description="Helical" evidence="6">
    <location>
        <begin position="122"/>
        <end position="141"/>
    </location>
</feature>
<feature type="region of interest" description="Disordered" evidence="5">
    <location>
        <begin position="557"/>
        <end position="583"/>
    </location>
</feature>
<evidence type="ECO:0000256" key="4">
    <source>
        <dbReference type="ARBA" id="ARBA00023136"/>
    </source>
</evidence>
<feature type="region of interest" description="Disordered" evidence="5">
    <location>
        <begin position="1"/>
        <end position="39"/>
    </location>
</feature>
<dbReference type="RefSeq" id="XP_007720875.1">
    <property type="nucleotide sequence ID" value="XM_007722685.1"/>
</dbReference>
<feature type="domain" description="Major facilitator superfamily (MFS) profile" evidence="7">
    <location>
        <begin position="57"/>
        <end position="552"/>
    </location>
</feature>
<feature type="compositionally biased region" description="Polar residues" evidence="5">
    <location>
        <begin position="603"/>
        <end position="620"/>
    </location>
</feature>
<feature type="transmembrane region" description="Helical" evidence="6">
    <location>
        <begin position="56"/>
        <end position="79"/>
    </location>
</feature>
<feature type="transmembrane region" description="Helical" evidence="6">
    <location>
        <begin position="528"/>
        <end position="548"/>
    </location>
</feature>
<keyword evidence="9" id="KW-1185">Reference proteome</keyword>
<dbReference type="SUPFAM" id="SSF103473">
    <property type="entry name" value="MFS general substrate transporter"/>
    <property type="match status" value="1"/>
</dbReference>
<feature type="transmembrane region" description="Helical" evidence="6">
    <location>
        <begin position="388"/>
        <end position="407"/>
    </location>
</feature>
<organism evidence="8 9">
    <name type="scientific">Capronia coronata CBS 617.96</name>
    <dbReference type="NCBI Taxonomy" id="1182541"/>
    <lineage>
        <taxon>Eukaryota</taxon>
        <taxon>Fungi</taxon>
        <taxon>Dikarya</taxon>
        <taxon>Ascomycota</taxon>
        <taxon>Pezizomycotina</taxon>
        <taxon>Eurotiomycetes</taxon>
        <taxon>Chaetothyriomycetidae</taxon>
        <taxon>Chaetothyriales</taxon>
        <taxon>Herpotrichiellaceae</taxon>
        <taxon>Capronia</taxon>
    </lineage>
</organism>
<dbReference type="InterPro" id="IPR036259">
    <property type="entry name" value="MFS_trans_sf"/>
</dbReference>
<dbReference type="PANTHER" id="PTHR23501">
    <property type="entry name" value="MAJOR FACILITATOR SUPERFAMILY"/>
    <property type="match status" value="1"/>
</dbReference>
<comment type="subcellular location">
    <subcellularLocation>
        <location evidence="1">Membrane</location>
        <topology evidence="1">Multi-pass membrane protein</topology>
    </subcellularLocation>
</comment>
<keyword evidence="3 6" id="KW-1133">Transmembrane helix</keyword>
<protein>
    <recommendedName>
        <fullName evidence="7">Major facilitator superfamily (MFS) profile domain-containing protein</fullName>
    </recommendedName>
</protein>
<feature type="transmembrane region" description="Helical" evidence="6">
    <location>
        <begin position="359"/>
        <end position="381"/>
    </location>
</feature>
<evidence type="ECO:0000256" key="5">
    <source>
        <dbReference type="SAM" id="MobiDB-lite"/>
    </source>
</evidence>
<feature type="transmembrane region" description="Helical" evidence="6">
    <location>
        <begin position="255"/>
        <end position="275"/>
    </location>
</feature>
<dbReference type="PROSITE" id="PS50850">
    <property type="entry name" value="MFS"/>
    <property type="match status" value="1"/>
</dbReference>
<dbReference type="Gene3D" id="1.20.1250.20">
    <property type="entry name" value="MFS general substrate transporter like domains"/>
    <property type="match status" value="1"/>
</dbReference>
<evidence type="ECO:0000256" key="2">
    <source>
        <dbReference type="ARBA" id="ARBA00022692"/>
    </source>
</evidence>
<evidence type="ECO:0000256" key="6">
    <source>
        <dbReference type="SAM" id="Phobius"/>
    </source>
</evidence>
<keyword evidence="4 6" id="KW-0472">Membrane</keyword>
<comment type="caution">
    <text evidence="8">The sequence shown here is derived from an EMBL/GenBank/DDBJ whole genome shotgun (WGS) entry which is preliminary data.</text>
</comment>
<proteinExistence type="predicted"/>
<sequence>MSNHTEANRPLVDPTAEEADGHQPTETTSLLPKPKAADEKPADVHYRNITGPRFRFLFASIIFGSTIAFFDSTLMASAHPVITSYFHASNAASWVSTVFYLTSTVFQPLYGRLSDTIGRRPVFLAAITMFFLSTAWCGAAGNIGSFIAARGVCGLGAGGVISMAGILTSDVVKIEYRGIYQSYFNVSYGLGNGLGAALGGLLCDRLGWRAAFYLQLPFIFVYGMLAFLSCPADLGPNLAKTQGKTIRESFKTFDSLGAIFLTVTVSCLILGVNLGGNVFPWTHPVVISSLVLFVVAAASLYFVERKAYLPIMPVKLLSTIPTANLMFSNVSGAIATNTIIFNVPLYLQAVRQTSPTESGLFLISPLIGGTITSVSVGFYITKTRRLKGPITVGTGASLIGTILAACLRGDTPKWAVPLLIPWCYTGQGLFFPATTVSVLSLHSQDEQAVVTTTLGLLRNLGAILGVAISSWVLQNALLVYLYRLVTAPDEAAKEAIIRTVRKSIQSIATLDPLHKGQVIDAYAQSIRVTFAVGIIFTFLSIVLVWPISLPRLKGQDEMDRENPGLLPPAADEEGVFSDDDTEEDDNVSEASLAIARTTSSIHRTTTNRSVRTAGSGSSRTVPHANRRPSFTLNF</sequence>
<dbReference type="GeneID" id="19156674"/>
<name>W9YVV3_9EURO</name>
<dbReference type="eggNOG" id="KOG0254">
    <property type="taxonomic scope" value="Eukaryota"/>
</dbReference>
<dbReference type="EMBL" id="AMWN01000002">
    <property type="protein sequence ID" value="EXJ93381.1"/>
    <property type="molecule type" value="Genomic_DNA"/>
</dbReference>
<evidence type="ECO:0000313" key="9">
    <source>
        <dbReference type="Proteomes" id="UP000019484"/>
    </source>
</evidence>
<dbReference type="GO" id="GO:0015174">
    <property type="term" value="F:basic amino acid transmembrane transporter activity"/>
    <property type="evidence" value="ECO:0007669"/>
    <property type="project" value="TreeGrafter"/>
</dbReference>
<dbReference type="Pfam" id="PF07690">
    <property type="entry name" value="MFS_1"/>
    <property type="match status" value="1"/>
</dbReference>
<evidence type="ECO:0000313" key="8">
    <source>
        <dbReference type="EMBL" id="EXJ93381.1"/>
    </source>
</evidence>
<dbReference type="Gene3D" id="1.20.1720.10">
    <property type="entry name" value="Multidrug resistance protein D"/>
    <property type="match status" value="1"/>
</dbReference>
<dbReference type="GO" id="GO:0000329">
    <property type="term" value="C:fungal-type vacuole membrane"/>
    <property type="evidence" value="ECO:0007669"/>
    <property type="project" value="TreeGrafter"/>
</dbReference>
<evidence type="ECO:0000259" key="7">
    <source>
        <dbReference type="PROSITE" id="PS50850"/>
    </source>
</evidence>
<feature type="compositionally biased region" description="Acidic residues" evidence="5">
    <location>
        <begin position="570"/>
        <end position="583"/>
    </location>
</feature>
<feature type="transmembrane region" description="Helical" evidence="6">
    <location>
        <begin position="281"/>
        <end position="303"/>
    </location>
</feature>
<feature type="region of interest" description="Disordered" evidence="5">
    <location>
        <begin position="603"/>
        <end position="634"/>
    </location>
</feature>
<feature type="transmembrane region" description="Helical" evidence="6">
    <location>
        <begin position="147"/>
        <end position="171"/>
    </location>
</feature>
<dbReference type="AlphaFoldDB" id="W9YVV3"/>
<gene>
    <name evidence="8" type="ORF">A1O1_01773</name>
</gene>
<feature type="transmembrane region" description="Helical" evidence="6">
    <location>
        <begin position="324"/>
        <end position="347"/>
    </location>
</feature>
<evidence type="ECO:0000256" key="3">
    <source>
        <dbReference type="ARBA" id="ARBA00022989"/>
    </source>
</evidence>
<feature type="transmembrane region" description="Helical" evidence="6">
    <location>
        <begin position="214"/>
        <end position="234"/>
    </location>
</feature>
<feature type="transmembrane region" description="Helical" evidence="6">
    <location>
        <begin position="183"/>
        <end position="202"/>
    </location>
</feature>
<feature type="transmembrane region" description="Helical" evidence="6">
    <location>
        <begin position="419"/>
        <end position="439"/>
    </location>
</feature>
<dbReference type="OrthoDB" id="419537at2759"/>
<dbReference type="FunFam" id="1.20.1720.10:FF:000024">
    <property type="entry name" value="MFS multidrug transporter, putative"/>
    <property type="match status" value="1"/>
</dbReference>
<dbReference type="InterPro" id="IPR011701">
    <property type="entry name" value="MFS"/>
</dbReference>
<feature type="transmembrane region" description="Helical" evidence="6">
    <location>
        <begin position="460"/>
        <end position="482"/>
    </location>
</feature>
<dbReference type="Proteomes" id="UP000019484">
    <property type="component" value="Unassembled WGS sequence"/>
</dbReference>
<dbReference type="HOGENOM" id="CLU_000960_22_3_1"/>
<reference evidence="8 9" key="1">
    <citation type="submission" date="2013-03" db="EMBL/GenBank/DDBJ databases">
        <title>The Genome Sequence of Capronia coronata CBS 617.96.</title>
        <authorList>
            <consortium name="The Broad Institute Genomics Platform"/>
            <person name="Cuomo C."/>
            <person name="de Hoog S."/>
            <person name="Gorbushina A."/>
            <person name="Walker B."/>
            <person name="Young S.K."/>
            <person name="Zeng Q."/>
            <person name="Gargeya S."/>
            <person name="Fitzgerald M."/>
            <person name="Haas B."/>
            <person name="Abouelleil A."/>
            <person name="Allen A.W."/>
            <person name="Alvarado L."/>
            <person name="Arachchi H.M."/>
            <person name="Berlin A.M."/>
            <person name="Chapman S.B."/>
            <person name="Gainer-Dewar J."/>
            <person name="Goldberg J."/>
            <person name="Griggs A."/>
            <person name="Gujja S."/>
            <person name="Hansen M."/>
            <person name="Howarth C."/>
            <person name="Imamovic A."/>
            <person name="Ireland A."/>
            <person name="Larimer J."/>
            <person name="McCowan C."/>
            <person name="Murphy C."/>
            <person name="Pearson M."/>
            <person name="Poon T.W."/>
            <person name="Priest M."/>
            <person name="Roberts A."/>
            <person name="Saif S."/>
            <person name="Shea T."/>
            <person name="Sisk P."/>
            <person name="Sykes S."/>
            <person name="Wortman J."/>
            <person name="Nusbaum C."/>
            <person name="Birren B."/>
        </authorList>
    </citation>
    <scope>NUCLEOTIDE SEQUENCE [LARGE SCALE GENOMIC DNA]</scope>
    <source>
        <strain evidence="8 9">CBS 617.96</strain>
    </source>
</reference>
<dbReference type="InterPro" id="IPR020846">
    <property type="entry name" value="MFS_dom"/>
</dbReference>
<evidence type="ECO:0000256" key="1">
    <source>
        <dbReference type="ARBA" id="ARBA00004141"/>
    </source>
</evidence>
<dbReference type="PANTHER" id="PTHR23501:SF67">
    <property type="entry name" value="MFS MULTIDRUG EFFLUX TRANSPORTER (EUROFUNG)"/>
    <property type="match status" value="1"/>
</dbReference>
<accession>W9YVV3</accession>